<dbReference type="InterPro" id="IPR002401">
    <property type="entry name" value="Cyt_P450_E_grp-I"/>
</dbReference>
<dbReference type="InterPro" id="IPR050651">
    <property type="entry name" value="Plant_Cytochrome_P450_Monoox"/>
</dbReference>
<dbReference type="AlphaFoldDB" id="A0A2P2JHT3"/>
<organism evidence="7">
    <name type="scientific">Rhizophora mucronata</name>
    <name type="common">Asiatic mangrove</name>
    <dbReference type="NCBI Taxonomy" id="61149"/>
    <lineage>
        <taxon>Eukaryota</taxon>
        <taxon>Viridiplantae</taxon>
        <taxon>Streptophyta</taxon>
        <taxon>Embryophyta</taxon>
        <taxon>Tracheophyta</taxon>
        <taxon>Spermatophyta</taxon>
        <taxon>Magnoliopsida</taxon>
        <taxon>eudicotyledons</taxon>
        <taxon>Gunneridae</taxon>
        <taxon>Pentapetalae</taxon>
        <taxon>rosids</taxon>
        <taxon>fabids</taxon>
        <taxon>Malpighiales</taxon>
        <taxon>Rhizophoraceae</taxon>
        <taxon>Rhizophora</taxon>
    </lineage>
</organism>
<protein>
    <submittedName>
        <fullName evidence="7">Uncharacterized protein MANES_17G096500</fullName>
    </submittedName>
</protein>
<evidence type="ECO:0000313" key="7">
    <source>
        <dbReference type="EMBL" id="MBW93032.1"/>
    </source>
</evidence>
<evidence type="ECO:0000256" key="1">
    <source>
        <dbReference type="ARBA" id="ARBA00022617"/>
    </source>
</evidence>
<sequence>MNFFIQLHEITLYAALLVVIYYCLTAVHARKSKKEGTRPPEAAGSWPIIGHLHLLGGENKLLHKILGGLADMHGPIFTIRLGIRQAAEVSNWEVAKECFTTNDRVFSQRPKSLAGKIIGYDHAMFGLAPYGKYWRDMRKIATVHLLSNHRLELFKPVWSSEIKFFIQKLYEQSVKNGGRDTVEMTGMFGDLAMSIMVRMLAGKQFSYDRATGGEESRHIRKALGDFLYQMGLFFASDTVPFLGWLDFVKGHVGEMKRTAKELDRAFSGWVNEHRKKRLGGIIKEDEMDFIDVMLSLLDDSNILADDPDTVIKSTCLV</sequence>
<keyword evidence="2" id="KW-0479">Metal-binding</keyword>
<evidence type="ECO:0000256" key="5">
    <source>
        <dbReference type="ARBA" id="ARBA00023033"/>
    </source>
</evidence>
<evidence type="ECO:0000256" key="3">
    <source>
        <dbReference type="ARBA" id="ARBA00023002"/>
    </source>
</evidence>
<keyword evidence="3" id="KW-0560">Oxidoreductase</keyword>
<dbReference type="PRINTS" id="PR00463">
    <property type="entry name" value="EP450I"/>
</dbReference>
<dbReference type="InterPro" id="IPR001128">
    <property type="entry name" value="Cyt_P450"/>
</dbReference>
<dbReference type="PANTHER" id="PTHR47947:SF8">
    <property type="entry name" value="CYTOCHROME P450 82C4-LIKE"/>
    <property type="match status" value="1"/>
</dbReference>
<dbReference type="GO" id="GO:0005506">
    <property type="term" value="F:iron ion binding"/>
    <property type="evidence" value="ECO:0007669"/>
    <property type="project" value="InterPro"/>
</dbReference>
<reference evidence="7" key="1">
    <citation type="submission" date="2018-02" db="EMBL/GenBank/DDBJ databases">
        <title>Rhizophora mucronata_Transcriptome.</title>
        <authorList>
            <person name="Meera S.P."/>
            <person name="Sreeshan A."/>
            <person name="Augustine A."/>
        </authorList>
    </citation>
    <scope>NUCLEOTIDE SEQUENCE</scope>
    <source>
        <tissue evidence="7">Leaf</tissue>
    </source>
</reference>
<accession>A0A2P2JHT3</accession>
<dbReference type="Pfam" id="PF00067">
    <property type="entry name" value="p450"/>
    <property type="match status" value="1"/>
</dbReference>
<dbReference type="GO" id="GO:0020037">
    <property type="term" value="F:heme binding"/>
    <property type="evidence" value="ECO:0007669"/>
    <property type="project" value="InterPro"/>
</dbReference>
<dbReference type="Gene3D" id="1.10.630.10">
    <property type="entry name" value="Cytochrome P450"/>
    <property type="match status" value="1"/>
</dbReference>
<keyword evidence="6" id="KW-0812">Transmembrane</keyword>
<evidence type="ECO:0000256" key="6">
    <source>
        <dbReference type="SAM" id="Phobius"/>
    </source>
</evidence>
<keyword evidence="4" id="KW-0408">Iron</keyword>
<dbReference type="GO" id="GO:0004497">
    <property type="term" value="F:monooxygenase activity"/>
    <property type="evidence" value="ECO:0007669"/>
    <property type="project" value="UniProtKB-KW"/>
</dbReference>
<dbReference type="SUPFAM" id="SSF48264">
    <property type="entry name" value="Cytochrome P450"/>
    <property type="match status" value="1"/>
</dbReference>
<keyword evidence="1" id="KW-0349">Heme</keyword>
<keyword evidence="6" id="KW-1133">Transmembrane helix</keyword>
<dbReference type="InterPro" id="IPR036396">
    <property type="entry name" value="Cyt_P450_sf"/>
</dbReference>
<proteinExistence type="predicted"/>
<dbReference type="GO" id="GO:0016705">
    <property type="term" value="F:oxidoreductase activity, acting on paired donors, with incorporation or reduction of molecular oxygen"/>
    <property type="evidence" value="ECO:0007669"/>
    <property type="project" value="InterPro"/>
</dbReference>
<keyword evidence="6" id="KW-0472">Membrane</keyword>
<keyword evidence="5" id="KW-0503">Monooxygenase</keyword>
<dbReference type="EMBL" id="GGEC01012549">
    <property type="protein sequence ID" value="MBW93032.1"/>
    <property type="molecule type" value="Transcribed_RNA"/>
</dbReference>
<name>A0A2P2JHT3_RHIMU</name>
<feature type="transmembrane region" description="Helical" evidence="6">
    <location>
        <begin position="12"/>
        <end position="29"/>
    </location>
</feature>
<evidence type="ECO:0000256" key="4">
    <source>
        <dbReference type="ARBA" id="ARBA00023004"/>
    </source>
</evidence>
<evidence type="ECO:0000256" key="2">
    <source>
        <dbReference type="ARBA" id="ARBA00022723"/>
    </source>
</evidence>
<dbReference type="GO" id="GO:0046246">
    <property type="term" value="P:terpene biosynthetic process"/>
    <property type="evidence" value="ECO:0007669"/>
    <property type="project" value="TreeGrafter"/>
</dbReference>
<dbReference type="PANTHER" id="PTHR47947">
    <property type="entry name" value="CYTOCHROME P450 82C3-RELATED"/>
    <property type="match status" value="1"/>
</dbReference>